<dbReference type="SUPFAM" id="SSF55874">
    <property type="entry name" value="ATPase domain of HSP90 chaperone/DNA topoisomerase II/histidine kinase"/>
    <property type="match status" value="1"/>
</dbReference>
<dbReference type="SMART" id="SM00091">
    <property type="entry name" value="PAS"/>
    <property type="match status" value="3"/>
</dbReference>
<dbReference type="SUPFAM" id="SSF47384">
    <property type="entry name" value="Homodimeric domain of signal transducing histidine kinase"/>
    <property type="match status" value="1"/>
</dbReference>
<comment type="caution">
    <text evidence="13">The sequence shown here is derived from an EMBL/GenBank/DDBJ whole genome shotgun (WGS) entry which is preliminary data.</text>
</comment>
<evidence type="ECO:0000313" key="14">
    <source>
        <dbReference type="Proteomes" id="UP001265700"/>
    </source>
</evidence>
<organism evidence="13 14">
    <name type="scientific">Hydrogenophaga palleronii</name>
    <dbReference type="NCBI Taxonomy" id="65655"/>
    <lineage>
        <taxon>Bacteria</taxon>
        <taxon>Pseudomonadati</taxon>
        <taxon>Pseudomonadota</taxon>
        <taxon>Betaproteobacteria</taxon>
        <taxon>Burkholderiales</taxon>
        <taxon>Comamonadaceae</taxon>
        <taxon>Hydrogenophaga</taxon>
    </lineage>
</organism>
<evidence type="ECO:0000256" key="8">
    <source>
        <dbReference type="ARBA" id="ARBA00023012"/>
    </source>
</evidence>
<feature type="domain" description="PAC" evidence="12">
    <location>
        <begin position="226"/>
        <end position="278"/>
    </location>
</feature>
<dbReference type="SMART" id="SM00387">
    <property type="entry name" value="HATPase_c"/>
    <property type="match status" value="1"/>
</dbReference>
<evidence type="ECO:0000256" key="9">
    <source>
        <dbReference type="SAM" id="Coils"/>
    </source>
</evidence>
<dbReference type="InterPro" id="IPR005467">
    <property type="entry name" value="His_kinase_dom"/>
</dbReference>
<dbReference type="SMART" id="SM00388">
    <property type="entry name" value="HisKA"/>
    <property type="match status" value="1"/>
</dbReference>
<dbReference type="PRINTS" id="PR00344">
    <property type="entry name" value="BCTRLSENSOR"/>
</dbReference>
<evidence type="ECO:0000259" key="12">
    <source>
        <dbReference type="PROSITE" id="PS50113"/>
    </source>
</evidence>
<keyword evidence="14" id="KW-1185">Reference proteome</keyword>
<dbReference type="Proteomes" id="UP001265700">
    <property type="component" value="Unassembled WGS sequence"/>
</dbReference>
<dbReference type="CDD" id="cd00082">
    <property type="entry name" value="HisKA"/>
    <property type="match status" value="1"/>
</dbReference>
<keyword evidence="9" id="KW-0175">Coiled coil</keyword>
<evidence type="ECO:0000256" key="4">
    <source>
        <dbReference type="ARBA" id="ARBA00022679"/>
    </source>
</evidence>
<comment type="catalytic activity">
    <reaction evidence="1">
        <text>ATP + protein L-histidine = ADP + protein N-phospho-L-histidine.</text>
        <dbReference type="EC" id="2.7.13.3"/>
    </reaction>
</comment>
<dbReference type="InterPro" id="IPR000700">
    <property type="entry name" value="PAS-assoc_C"/>
</dbReference>
<dbReference type="InterPro" id="IPR003661">
    <property type="entry name" value="HisK_dim/P_dom"/>
</dbReference>
<dbReference type="InterPro" id="IPR000014">
    <property type="entry name" value="PAS"/>
</dbReference>
<evidence type="ECO:0000256" key="6">
    <source>
        <dbReference type="ARBA" id="ARBA00022777"/>
    </source>
</evidence>
<name>A0ABU1WQM2_9BURK</name>
<dbReference type="InterPro" id="IPR003594">
    <property type="entry name" value="HATPase_dom"/>
</dbReference>
<dbReference type="PROSITE" id="PS50112">
    <property type="entry name" value="PAS"/>
    <property type="match status" value="2"/>
</dbReference>
<dbReference type="Pfam" id="PF02518">
    <property type="entry name" value="HATPase_c"/>
    <property type="match status" value="1"/>
</dbReference>
<dbReference type="InterPro" id="IPR036097">
    <property type="entry name" value="HisK_dim/P_sf"/>
</dbReference>
<keyword evidence="7" id="KW-0067">ATP-binding</keyword>
<dbReference type="CDD" id="cd00130">
    <property type="entry name" value="PAS"/>
    <property type="match status" value="3"/>
</dbReference>
<dbReference type="PROSITE" id="PS50113">
    <property type="entry name" value="PAC"/>
    <property type="match status" value="1"/>
</dbReference>
<dbReference type="Pfam" id="PF00989">
    <property type="entry name" value="PAS"/>
    <property type="match status" value="1"/>
</dbReference>
<sequence>MIETPERQGLTAALASEMVNAVAVPSALLDGMHILSANDALCRLSSCSQSALLGMSMLNLVDEATRLQLRQAIQICGVPGQLPPVVSGTIVTPDSGDRPVEIHSRRICLDGQALVVVTCIDLSDVMHVQDSLLNMTKMLSQIIDGGSVASLVIDRYHRVTHWNTACERMTGIKRHEVVGSREGWKAFYLEKRPLLADMIVDGVDETTMQSFYGGKMVRSSSIAGGVEVEAFFPQLGPSGRWLFFTAAPLYDADRNVIGAIETLQDVTARRRSEEALMRHRAELEEAVKQRSAELAATARDLELFIANSPIGVAYAKKGIIQRVNPAMADMFGYGASDMVGLPARATYLTEEDFANFERYVIPRFKKGEPIHLEMWMRRADGLPIWVQIDAYVANAENPGLGSWWMMQDRSDIRFAQEQLQVRIDELDAMNHRLEEAQNQLLQQDKMASIGQLAAGVAHEINNPIGFVSSNLNTLRQYVDGLLGLSSACDAVLAAPEDASVVASLAKKREEVEIEFLREDLPMLLDECTEGLGRVKKIVQDLKDFSRVDHSDWQEADLNAGLESTLNVVRHEVKYKAEVVKKLTPLPPVMCLAAQLNQVFMNLIVNAAHAIADKGTITLLSGVSQDWVWVQVEDTGCGMTAEVRRRIFEPFFTTKEVGKGTGLGMSLSFSIIQKHGGTIQVRSTVGVGTAIRVWLPVEGPQTLAKDASPPSWEQDHVHMA</sequence>
<feature type="domain" description="PAS" evidence="11">
    <location>
        <begin position="135"/>
        <end position="179"/>
    </location>
</feature>
<dbReference type="InterPro" id="IPR013767">
    <property type="entry name" value="PAS_fold"/>
</dbReference>
<evidence type="ECO:0000256" key="5">
    <source>
        <dbReference type="ARBA" id="ARBA00022741"/>
    </source>
</evidence>
<evidence type="ECO:0000313" key="13">
    <source>
        <dbReference type="EMBL" id="MDR7151588.1"/>
    </source>
</evidence>
<dbReference type="Pfam" id="PF08448">
    <property type="entry name" value="PAS_4"/>
    <property type="match status" value="1"/>
</dbReference>
<dbReference type="SUPFAM" id="SSF55785">
    <property type="entry name" value="PYP-like sensor domain (PAS domain)"/>
    <property type="match status" value="3"/>
</dbReference>
<dbReference type="RefSeq" id="WP_310319253.1">
    <property type="nucleotide sequence ID" value="NZ_JAVDWU010000008.1"/>
</dbReference>
<feature type="coiled-coil region" evidence="9">
    <location>
        <begin position="416"/>
        <end position="446"/>
    </location>
</feature>
<feature type="domain" description="Histidine kinase" evidence="10">
    <location>
        <begin position="455"/>
        <end position="698"/>
    </location>
</feature>
<dbReference type="InterPro" id="IPR013656">
    <property type="entry name" value="PAS_4"/>
</dbReference>
<evidence type="ECO:0000259" key="10">
    <source>
        <dbReference type="PROSITE" id="PS50109"/>
    </source>
</evidence>
<dbReference type="PROSITE" id="PS50109">
    <property type="entry name" value="HIS_KIN"/>
    <property type="match status" value="1"/>
</dbReference>
<keyword evidence="8" id="KW-0902">Two-component regulatory system</keyword>
<proteinExistence type="predicted"/>
<keyword evidence="3" id="KW-0597">Phosphoprotein</keyword>
<protein>
    <recommendedName>
        <fullName evidence="2">histidine kinase</fullName>
        <ecNumber evidence="2">2.7.13.3</ecNumber>
    </recommendedName>
</protein>
<dbReference type="Pfam" id="PF13426">
    <property type="entry name" value="PAS_9"/>
    <property type="match status" value="2"/>
</dbReference>
<feature type="domain" description="PAS" evidence="11">
    <location>
        <begin position="317"/>
        <end position="368"/>
    </location>
</feature>
<dbReference type="Gene3D" id="3.30.565.10">
    <property type="entry name" value="Histidine kinase-like ATPase, C-terminal domain"/>
    <property type="match status" value="1"/>
</dbReference>
<dbReference type="InterPro" id="IPR036890">
    <property type="entry name" value="HATPase_C_sf"/>
</dbReference>
<evidence type="ECO:0000256" key="1">
    <source>
        <dbReference type="ARBA" id="ARBA00000085"/>
    </source>
</evidence>
<evidence type="ECO:0000256" key="2">
    <source>
        <dbReference type="ARBA" id="ARBA00012438"/>
    </source>
</evidence>
<dbReference type="InterPro" id="IPR035965">
    <property type="entry name" value="PAS-like_dom_sf"/>
</dbReference>
<dbReference type="Gene3D" id="1.10.287.130">
    <property type="match status" value="1"/>
</dbReference>
<evidence type="ECO:0000259" key="11">
    <source>
        <dbReference type="PROSITE" id="PS50112"/>
    </source>
</evidence>
<dbReference type="PANTHER" id="PTHR43065">
    <property type="entry name" value="SENSOR HISTIDINE KINASE"/>
    <property type="match status" value="1"/>
</dbReference>
<reference evidence="13 14" key="1">
    <citation type="submission" date="2023-07" db="EMBL/GenBank/DDBJ databases">
        <title>Sorghum-associated microbial communities from plants grown in Nebraska, USA.</title>
        <authorList>
            <person name="Schachtman D."/>
        </authorList>
    </citation>
    <scope>NUCLEOTIDE SEQUENCE [LARGE SCALE GENOMIC DNA]</scope>
    <source>
        <strain evidence="13 14">4249</strain>
    </source>
</reference>
<dbReference type="EC" id="2.7.13.3" evidence="2"/>
<dbReference type="InterPro" id="IPR004358">
    <property type="entry name" value="Sig_transdc_His_kin-like_C"/>
</dbReference>
<dbReference type="PANTHER" id="PTHR43065:SF50">
    <property type="entry name" value="HISTIDINE KINASE"/>
    <property type="match status" value="1"/>
</dbReference>
<accession>A0ABU1WQM2</accession>
<dbReference type="Gene3D" id="3.30.450.20">
    <property type="entry name" value="PAS domain"/>
    <property type="match status" value="3"/>
</dbReference>
<evidence type="ECO:0000256" key="7">
    <source>
        <dbReference type="ARBA" id="ARBA00022840"/>
    </source>
</evidence>
<keyword evidence="4" id="KW-0808">Transferase</keyword>
<keyword evidence="5" id="KW-0547">Nucleotide-binding</keyword>
<dbReference type="NCBIfam" id="TIGR00229">
    <property type="entry name" value="sensory_box"/>
    <property type="match status" value="1"/>
</dbReference>
<gene>
    <name evidence="13" type="ORF">J2W49_003564</name>
</gene>
<keyword evidence="6" id="KW-0418">Kinase</keyword>
<dbReference type="EMBL" id="JAVDWU010000008">
    <property type="protein sequence ID" value="MDR7151588.1"/>
    <property type="molecule type" value="Genomic_DNA"/>
</dbReference>
<evidence type="ECO:0000256" key="3">
    <source>
        <dbReference type="ARBA" id="ARBA00022553"/>
    </source>
</evidence>